<evidence type="ECO:0000256" key="3">
    <source>
        <dbReference type="HAMAP-Rule" id="MF_01440"/>
    </source>
</evidence>
<comment type="catalytic activity">
    <reaction evidence="3">
        <text>L-glutaminyl-[protein] + H2O = L-glutamyl-[protein] + NH4(+)</text>
        <dbReference type="Rhea" id="RHEA:16441"/>
        <dbReference type="Rhea" id="RHEA-COMP:10207"/>
        <dbReference type="Rhea" id="RHEA-COMP:10208"/>
        <dbReference type="ChEBI" id="CHEBI:15377"/>
        <dbReference type="ChEBI" id="CHEBI:28938"/>
        <dbReference type="ChEBI" id="CHEBI:29973"/>
        <dbReference type="ChEBI" id="CHEBI:30011"/>
        <dbReference type="EC" id="3.5.1.44"/>
    </reaction>
</comment>
<proteinExistence type="inferred from homology"/>
<accession>A0ABS8DLB8</accession>
<evidence type="ECO:0000313" key="5">
    <source>
        <dbReference type="Proteomes" id="UP001299546"/>
    </source>
</evidence>
<comment type="similarity">
    <text evidence="3">Belongs to the CheD family.</text>
</comment>
<keyword evidence="1 3" id="KW-0145">Chemotaxis</keyword>
<dbReference type="EC" id="3.5.1.44" evidence="3"/>
<keyword evidence="2 3" id="KW-0378">Hydrolase</keyword>
<dbReference type="CDD" id="cd16352">
    <property type="entry name" value="CheD"/>
    <property type="match status" value="1"/>
</dbReference>
<name>A0ABS8DLB8_9FIRM</name>
<dbReference type="PANTHER" id="PTHR35147:SF1">
    <property type="entry name" value="CHEMORECEPTOR GLUTAMINE DEAMIDASE CHED-RELATED"/>
    <property type="match status" value="1"/>
</dbReference>
<gene>
    <name evidence="3" type="primary">cheD</name>
    <name evidence="4" type="ORF">LIZ65_18285</name>
</gene>
<reference evidence="4 5" key="1">
    <citation type="submission" date="2021-10" db="EMBL/GenBank/DDBJ databases">
        <title>Collection of gut derived symbiotic bacterial strains cultured from healthy donors.</title>
        <authorList>
            <person name="Lin H."/>
            <person name="Littmann E."/>
            <person name="Kohout C."/>
            <person name="Pamer E.G."/>
        </authorList>
    </citation>
    <scope>NUCLEOTIDE SEQUENCE [LARGE SCALE GENOMIC DNA]</scope>
    <source>
        <strain evidence="4 5">DFI.1.165</strain>
    </source>
</reference>
<sequence>MESIVVGIAEGKVVKAPQVLVSYALGSCVGVCLYDAKNRIAGMAHVMLPDRSASTAGNNEYKFADEGIRRLLREMKWHGAQEQYITAKIAGGAKMFAFSKLEFEIGAKNVESVKKTLKELGIKLVGEDVGKNYGRTVLLYGDSGSVEVRSLKGIKLVL</sequence>
<dbReference type="InterPro" id="IPR005659">
    <property type="entry name" value="Chemorcpt_Glu_NH3ase_CheD"/>
</dbReference>
<dbReference type="RefSeq" id="WP_066734449.1">
    <property type="nucleotide sequence ID" value="NZ_JAJCIQ010000019.1"/>
</dbReference>
<evidence type="ECO:0000256" key="2">
    <source>
        <dbReference type="ARBA" id="ARBA00022801"/>
    </source>
</evidence>
<dbReference type="InterPro" id="IPR038592">
    <property type="entry name" value="CheD-like_sf"/>
</dbReference>
<dbReference type="InterPro" id="IPR011324">
    <property type="entry name" value="Cytotoxic_necrot_fac-like_cat"/>
</dbReference>
<keyword evidence="5" id="KW-1185">Reference proteome</keyword>
<protein>
    <recommendedName>
        <fullName evidence="3">Probable chemoreceptor glutamine deamidase CheD</fullName>
        <ecNumber evidence="3">3.5.1.44</ecNumber>
    </recommendedName>
</protein>
<dbReference type="Gene3D" id="3.30.1330.200">
    <property type="match status" value="1"/>
</dbReference>
<dbReference type="HAMAP" id="MF_01440">
    <property type="entry name" value="CheD"/>
    <property type="match status" value="1"/>
</dbReference>
<dbReference type="Proteomes" id="UP001299546">
    <property type="component" value="Unassembled WGS sequence"/>
</dbReference>
<evidence type="ECO:0000313" key="4">
    <source>
        <dbReference type="EMBL" id="MCB7389235.1"/>
    </source>
</evidence>
<comment type="caution">
    <text evidence="4">The sequence shown here is derived from an EMBL/GenBank/DDBJ whole genome shotgun (WGS) entry which is preliminary data.</text>
</comment>
<comment type="function">
    <text evidence="3">Probably deamidates glutamine residues to glutamate on methyl-accepting chemotaxis receptors (MCPs), playing an important role in chemotaxis.</text>
</comment>
<dbReference type="EMBL" id="JAJCIS010000020">
    <property type="protein sequence ID" value="MCB7389235.1"/>
    <property type="molecule type" value="Genomic_DNA"/>
</dbReference>
<evidence type="ECO:0000256" key="1">
    <source>
        <dbReference type="ARBA" id="ARBA00022500"/>
    </source>
</evidence>
<dbReference type="SUPFAM" id="SSF64438">
    <property type="entry name" value="CNF1/YfiH-like putative cysteine hydrolases"/>
    <property type="match status" value="1"/>
</dbReference>
<dbReference type="PANTHER" id="PTHR35147">
    <property type="entry name" value="CHEMORECEPTOR GLUTAMINE DEAMIDASE CHED-RELATED"/>
    <property type="match status" value="1"/>
</dbReference>
<organism evidence="4 5">
    <name type="scientific">Bariatricus massiliensis</name>
    <dbReference type="NCBI Taxonomy" id="1745713"/>
    <lineage>
        <taxon>Bacteria</taxon>
        <taxon>Bacillati</taxon>
        <taxon>Bacillota</taxon>
        <taxon>Clostridia</taxon>
        <taxon>Lachnospirales</taxon>
        <taxon>Lachnospiraceae</taxon>
        <taxon>Bariatricus</taxon>
    </lineage>
</organism>
<dbReference type="Pfam" id="PF03975">
    <property type="entry name" value="CheD"/>
    <property type="match status" value="1"/>
</dbReference>